<organism evidence="2 3">
    <name type="scientific">Allacma fusca</name>
    <dbReference type="NCBI Taxonomy" id="39272"/>
    <lineage>
        <taxon>Eukaryota</taxon>
        <taxon>Metazoa</taxon>
        <taxon>Ecdysozoa</taxon>
        <taxon>Arthropoda</taxon>
        <taxon>Hexapoda</taxon>
        <taxon>Collembola</taxon>
        <taxon>Symphypleona</taxon>
        <taxon>Sminthuridae</taxon>
        <taxon>Allacma</taxon>
    </lineage>
</organism>
<dbReference type="AlphaFoldDB" id="A0A8J2J098"/>
<evidence type="ECO:0000256" key="1">
    <source>
        <dbReference type="SAM" id="Phobius"/>
    </source>
</evidence>
<comment type="caution">
    <text evidence="2">The sequence shown here is derived from an EMBL/GenBank/DDBJ whole genome shotgun (WGS) entry which is preliminary data.</text>
</comment>
<sequence>SPLVIYPLWRWKKIGLGLVGILTVVSVAVPAYIVDHKDLAPTLVTSLPMKTYFDDVYTKPWTRFGPYVVGLLLGYLLHLRGNNLGKFRSIP</sequence>
<dbReference type="InterPro" id="IPR052728">
    <property type="entry name" value="O2_lipid_transport_reg"/>
</dbReference>
<keyword evidence="1" id="KW-0812">Transmembrane</keyword>
<feature type="non-terminal residue" evidence="2">
    <location>
        <position position="91"/>
    </location>
</feature>
<dbReference type="OrthoDB" id="207378at2759"/>
<feature type="transmembrane region" description="Helical" evidence="1">
    <location>
        <begin position="61"/>
        <end position="79"/>
    </location>
</feature>
<protein>
    <submittedName>
        <fullName evidence="2">Uncharacterized protein</fullName>
    </submittedName>
</protein>
<keyword evidence="1" id="KW-1133">Transmembrane helix</keyword>
<evidence type="ECO:0000313" key="3">
    <source>
        <dbReference type="Proteomes" id="UP000708208"/>
    </source>
</evidence>
<name>A0A8J2J098_9HEXA</name>
<keyword evidence="3" id="KW-1185">Reference proteome</keyword>
<dbReference type="EMBL" id="CAJVCH010010453">
    <property type="protein sequence ID" value="CAG7667488.1"/>
    <property type="molecule type" value="Genomic_DNA"/>
</dbReference>
<reference evidence="2" key="1">
    <citation type="submission" date="2021-06" db="EMBL/GenBank/DDBJ databases">
        <authorList>
            <person name="Hodson N. C."/>
            <person name="Mongue J. A."/>
            <person name="Jaron S. K."/>
        </authorList>
    </citation>
    <scope>NUCLEOTIDE SEQUENCE</scope>
</reference>
<feature type="transmembrane region" description="Helical" evidence="1">
    <location>
        <begin position="14"/>
        <end position="33"/>
    </location>
</feature>
<gene>
    <name evidence="2" type="ORF">AFUS01_LOCUS1835</name>
</gene>
<dbReference type="Proteomes" id="UP000708208">
    <property type="component" value="Unassembled WGS sequence"/>
</dbReference>
<dbReference type="PANTHER" id="PTHR11161:SF0">
    <property type="entry name" value="O-ACYLTRANSFERASE LIKE PROTEIN"/>
    <property type="match status" value="1"/>
</dbReference>
<proteinExistence type="predicted"/>
<evidence type="ECO:0000313" key="2">
    <source>
        <dbReference type="EMBL" id="CAG7667488.1"/>
    </source>
</evidence>
<accession>A0A8J2J098</accession>
<keyword evidence="1" id="KW-0472">Membrane</keyword>
<feature type="non-terminal residue" evidence="2">
    <location>
        <position position="1"/>
    </location>
</feature>
<dbReference type="PANTHER" id="PTHR11161">
    <property type="entry name" value="O-ACYLTRANSFERASE"/>
    <property type="match status" value="1"/>
</dbReference>